<gene>
    <name evidence="1" type="ORF">EVAR_10748_1</name>
</gene>
<dbReference type="EMBL" id="BGZK01000489">
    <property type="protein sequence ID" value="GBP46780.1"/>
    <property type="molecule type" value="Genomic_DNA"/>
</dbReference>
<keyword evidence="2" id="KW-1185">Reference proteome</keyword>
<organism evidence="1 2">
    <name type="scientific">Eumeta variegata</name>
    <name type="common">Bagworm moth</name>
    <name type="synonym">Eumeta japonica</name>
    <dbReference type="NCBI Taxonomy" id="151549"/>
    <lineage>
        <taxon>Eukaryota</taxon>
        <taxon>Metazoa</taxon>
        <taxon>Ecdysozoa</taxon>
        <taxon>Arthropoda</taxon>
        <taxon>Hexapoda</taxon>
        <taxon>Insecta</taxon>
        <taxon>Pterygota</taxon>
        <taxon>Neoptera</taxon>
        <taxon>Endopterygota</taxon>
        <taxon>Lepidoptera</taxon>
        <taxon>Glossata</taxon>
        <taxon>Ditrysia</taxon>
        <taxon>Tineoidea</taxon>
        <taxon>Psychidae</taxon>
        <taxon>Oiketicinae</taxon>
        <taxon>Eumeta</taxon>
    </lineage>
</organism>
<protein>
    <recommendedName>
        <fullName evidence="3">Endonuclease-reverse transcriptase</fullName>
    </recommendedName>
</protein>
<dbReference type="OrthoDB" id="407509at2759"/>
<reference evidence="1 2" key="1">
    <citation type="journal article" date="2019" name="Commun. Biol.">
        <title>The bagworm genome reveals a unique fibroin gene that provides high tensile strength.</title>
        <authorList>
            <person name="Kono N."/>
            <person name="Nakamura H."/>
            <person name="Ohtoshi R."/>
            <person name="Tomita M."/>
            <person name="Numata K."/>
            <person name="Arakawa K."/>
        </authorList>
    </citation>
    <scope>NUCLEOTIDE SEQUENCE [LARGE SCALE GENOMIC DNA]</scope>
</reference>
<evidence type="ECO:0000313" key="2">
    <source>
        <dbReference type="Proteomes" id="UP000299102"/>
    </source>
</evidence>
<accession>A0A4C1W7C7</accession>
<name>A0A4C1W7C7_EUMVA</name>
<sequence>MERSMLKIKKIQKIRHTIVRRKTKAIDALSYSQKLKRRWAGHVARLGDNRWTTKTTLWAGLSGQRKRETPNARWTDDITKVAGFRWTRAAEDGEYRTSLGEAFTFYGEGFCQHPPIYLTKQQKSICKRKTH</sequence>
<dbReference type="Proteomes" id="UP000299102">
    <property type="component" value="Unassembled WGS sequence"/>
</dbReference>
<proteinExistence type="predicted"/>
<comment type="caution">
    <text evidence="1">The sequence shown here is derived from an EMBL/GenBank/DDBJ whole genome shotgun (WGS) entry which is preliminary data.</text>
</comment>
<evidence type="ECO:0000313" key="1">
    <source>
        <dbReference type="EMBL" id="GBP46780.1"/>
    </source>
</evidence>
<evidence type="ECO:0008006" key="3">
    <source>
        <dbReference type="Google" id="ProtNLM"/>
    </source>
</evidence>
<dbReference type="AlphaFoldDB" id="A0A4C1W7C7"/>